<reference evidence="1 2" key="1">
    <citation type="journal article" date="2024" name="G3 (Bethesda)">
        <title>Genome assembly of Hibiscus sabdariffa L. provides insights into metabolisms of medicinal natural products.</title>
        <authorList>
            <person name="Kim T."/>
        </authorList>
    </citation>
    <scope>NUCLEOTIDE SEQUENCE [LARGE SCALE GENOMIC DNA]</scope>
    <source>
        <strain evidence="1">TK-2024</strain>
        <tissue evidence="1">Old leaves</tissue>
    </source>
</reference>
<protein>
    <submittedName>
        <fullName evidence="1">Uncharacterized protein</fullName>
    </submittedName>
</protein>
<organism evidence="1 2">
    <name type="scientific">Hibiscus sabdariffa</name>
    <name type="common">roselle</name>
    <dbReference type="NCBI Taxonomy" id="183260"/>
    <lineage>
        <taxon>Eukaryota</taxon>
        <taxon>Viridiplantae</taxon>
        <taxon>Streptophyta</taxon>
        <taxon>Embryophyta</taxon>
        <taxon>Tracheophyta</taxon>
        <taxon>Spermatophyta</taxon>
        <taxon>Magnoliopsida</taxon>
        <taxon>eudicotyledons</taxon>
        <taxon>Gunneridae</taxon>
        <taxon>Pentapetalae</taxon>
        <taxon>rosids</taxon>
        <taxon>malvids</taxon>
        <taxon>Malvales</taxon>
        <taxon>Malvaceae</taxon>
        <taxon>Malvoideae</taxon>
        <taxon>Hibiscus</taxon>
    </lineage>
</organism>
<keyword evidence="2" id="KW-1185">Reference proteome</keyword>
<dbReference type="Proteomes" id="UP001396334">
    <property type="component" value="Unassembled WGS sequence"/>
</dbReference>
<sequence length="71" mass="7939">MEDFNLSSTPLRKASFSLTREVENHEEAVIPYQLPLLRSQIADFEPSFTSTVSHIRTLPTALSASTKGVQF</sequence>
<gene>
    <name evidence="1" type="ORF">V6N11_079720</name>
</gene>
<evidence type="ECO:0000313" key="1">
    <source>
        <dbReference type="EMBL" id="KAK9017238.1"/>
    </source>
</evidence>
<evidence type="ECO:0000313" key="2">
    <source>
        <dbReference type="Proteomes" id="UP001396334"/>
    </source>
</evidence>
<accession>A0ABR2RW76</accession>
<proteinExistence type="predicted"/>
<comment type="caution">
    <text evidence="1">The sequence shown here is derived from an EMBL/GenBank/DDBJ whole genome shotgun (WGS) entry which is preliminary data.</text>
</comment>
<dbReference type="EMBL" id="JBBPBN010000020">
    <property type="protein sequence ID" value="KAK9017238.1"/>
    <property type="molecule type" value="Genomic_DNA"/>
</dbReference>
<name>A0ABR2RW76_9ROSI</name>